<feature type="transmembrane region" description="Helical" evidence="8">
    <location>
        <begin position="54"/>
        <end position="75"/>
    </location>
</feature>
<dbReference type="PANTHER" id="PTHR16133">
    <property type="entry name" value="SOLUTE CARRIER FAMILY 39 ZINC TRANSPORTER , MEMBER 9-RELATED"/>
    <property type="match status" value="1"/>
</dbReference>
<keyword evidence="3 8" id="KW-0812">Transmembrane</keyword>
<feature type="transmembrane region" description="Helical" evidence="8">
    <location>
        <begin position="164"/>
        <end position="183"/>
    </location>
</feature>
<feature type="transmembrane region" description="Helical" evidence="8">
    <location>
        <begin position="281"/>
        <end position="303"/>
    </location>
</feature>
<keyword evidence="4 8" id="KW-1133">Transmembrane helix</keyword>
<feature type="region of interest" description="Disordered" evidence="7">
    <location>
        <begin position="126"/>
        <end position="157"/>
    </location>
</feature>
<dbReference type="InterPro" id="IPR003689">
    <property type="entry name" value="ZIP"/>
</dbReference>
<name>A0ABQ7S4T8_9ACAR</name>
<dbReference type="Pfam" id="PF02535">
    <property type="entry name" value="Zip"/>
    <property type="match status" value="1"/>
</dbReference>
<protein>
    <submittedName>
        <fullName evidence="9">Zinc transporter ZIP9</fullName>
    </submittedName>
</protein>
<evidence type="ECO:0000256" key="8">
    <source>
        <dbReference type="SAM" id="Phobius"/>
    </source>
</evidence>
<keyword evidence="6 8" id="KW-0472">Membrane</keyword>
<comment type="subcellular location">
    <subcellularLocation>
        <location evidence="1">Endomembrane system</location>
        <topology evidence="1">Multi-pass membrane protein</topology>
    </subcellularLocation>
    <subcellularLocation>
        <location evidence="2">Golgi apparatus membrane</location>
    </subcellularLocation>
</comment>
<evidence type="ECO:0000256" key="5">
    <source>
        <dbReference type="ARBA" id="ARBA00023034"/>
    </source>
</evidence>
<evidence type="ECO:0000256" key="6">
    <source>
        <dbReference type="ARBA" id="ARBA00023136"/>
    </source>
</evidence>
<evidence type="ECO:0000313" key="10">
    <source>
        <dbReference type="Proteomes" id="UP000825002"/>
    </source>
</evidence>
<evidence type="ECO:0000256" key="1">
    <source>
        <dbReference type="ARBA" id="ARBA00004127"/>
    </source>
</evidence>
<proteinExistence type="predicted"/>
<evidence type="ECO:0000256" key="2">
    <source>
        <dbReference type="ARBA" id="ARBA00004394"/>
    </source>
</evidence>
<feature type="compositionally biased region" description="Polar residues" evidence="7">
    <location>
        <begin position="126"/>
        <end position="135"/>
    </location>
</feature>
<gene>
    <name evidence="9" type="primary">slc39a9</name>
    <name evidence="9" type="ORF">GZH46_03072</name>
</gene>
<evidence type="ECO:0000256" key="4">
    <source>
        <dbReference type="ARBA" id="ARBA00022989"/>
    </source>
</evidence>
<keyword evidence="10" id="KW-1185">Reference proteome</keyword>
<evidence type="ECO:0000256" key="3">
    <source>
        <dbReference type="ARBA" id="ARBA00022692"/>
    </source>
</evidence>
<feature type="transmembrane region" description="Helical" evidence="8">
    <location>
        <begin position="315"/>
        <end position="334"/>
    </location>
</feature>
<organism evidence="9 10">
    <name type="scientific">Fragariocoptes setiger</name>
    <dbReference type="NCBI Taxonomy" id="1670756"/>
    <lineage>
        <taxon>Eukaryota</taxon>
        <taxon>Metazoa</taxon>
        <taxon>Ecdysozoa</taxon>
        <taxon>Arthropoda</taxon>
        <taxon>Chelicerata</taxon>
        <taxon>Arachnida</taxon>
        <taxon>Acari</taxon>
        <taxon>Acariformes</taxon>
        <taxon>Trombidiformes</taxon>
        <taxon>Prostigmata</taxon>
        <taxon>Eupodina</taxon>
        <taxon>Eriophyoidea</taxon>
        <taxon>Phytoptidae</taxon>
        <taxon>Fragariocoptes</taxon>
    </lineage>
</organism>
<dbReference type="Proteomes" id="UP000825002">
    <property type="component" value="Unassembled WGS sequence"/>
</dbReference>
<dbReference type="EMBL" id="JAIFTH010001985">
    <property type="protein sequence ID" value="KAG9508433.1"/>
    <property type="molecule type" value="Genomic_DNA"/>
</dbReference>
<feature type="transmembrane region" description="Helical" evidence="8">
    <location>
        <begin position="87"/>
        <end position="110"/>
    </location>
</feature>
<feature type="non-terminal residue" evidence="9">
    <location>
        <position position="1"/>
    </location>
</feature>
<accession>A0ABQ7S4T8</accession>
<feature type="compositionally biased region" description="Polar residues" evidence="7">
    <location>
        <begin position="142"/>
        <end position="157"/>
    </location>
</feature>
<evidence type="ECO:0000313" key="9">
    <source>
        <dbReference type="EMBL" id="KAG9508433.1"/>
    </source>
</evidence>
<dbReference type="PANTHER" id="PTHR16133:SF0">
    <property type="entry name" value="ZINC_IRON REGULATED TRANSPORTER-RELATED PROTEIN 102B, ISOFORM E"/>
    <property type="match status" value="1"/>
</dbReference>
<comment type="caution">
    <text evidence="9">The sequence shown here is derived from an EMBL/GenBank/DDBJ whole genome shotgun (WGS) entry which is preliminary data.</text>
</comment>
<dbReference type="InterPro" id="IPR045891">
    <property type="entry name" value="ZIP9"/>
</dbReference>
<sequence length="399" mass="43736">RRARKSNPVHVPKKFTTVENDDNAYVTINILRLVGEDEAATKFSRCGMHELAELMALCFSMLLGSYFSGIVPLTFKFFKSGSLLTPLANGIMIGTGMSIIIPEGINSIYYKPHQLLTTSSPHHLLNQASSRPASDQNDRYDSSSVTESNQLNNYSNAQDTDNKTYSAIVGLSLVCGFVLMLLIDQLSTALGSQSDFTNANSKDERSLLDQDSISTEQGQAAHHVNFNDGFSDSYSNKREHNQRRIVSQQKVTPTLGLVIHASADGIALGAAATMNHRQVELIIFLAIMLHKAPAAFSLVVILMHRNLKHSVIKTHLMAFSLSAPLAAFLTYFCLSQSGKEALQRNSVTGAVMLFSAGTFLYVATVHVLPDLVHERKLSRAEIVCFLIGSFLPSILTQII</sequence>
<feature type="transmembrane region" description="Helical" evidence="8">
    <location>
        <begin position="346"/>
        <end position="368"/>
    </location>
</feature>
<reference evidence="9 10" key="1">
    <citation type="submission" date="2020-10" db="EMBL/GenBank/DDBJ databases">
        <authorList>
            <person name="Klimov P.B."/>
            <person name="Dyachkov S.M."/>
            <person name="Chetverikov P.E."/>
        </authorList>
    </citation>
    <scope>NUCLEOTIDE SEQUENCE [LARGE SCALE GENOMIC DNA]</scope>
    <source>
        <strain evidence="9">BMOC 18-1129-001#AD2665</strain>
        <tissue evidence="9">Entire mites</tissue>
    </source>
</reference>
<evidence type="ECO:0000256" key="7">
    <source>
        <dbReference type="SAM" id="MobiDB-lite"/>
    </source>
</evidence>
<keyword evidence="5" id="KW-0333">Golgi apparatus</keyword>